<keyword evidence="2" id="KW-1185">Reference proteome</keyword>
<sequence>MVKYQDSCYDKNLIAAHFMGGINSETSSIEDKPIGKMMHNPSSHVIVKFDGVPCNIIPEAFFFIFISRKLGVEEISIEDLVVLIS</sequence>
<accession>A0AAV8ZWK5</accession>
<proteinExistence type="predicted"/>
<protein>
    <submittedName>
        <fullName evidence="1">Uncharacterized protein</fullName>
    </submittedName>
</protein>
<dbReference type="AlphaFoldDB" id="A0AAV8ZWK5"/>
<organism evidence="1 2">
    <name type="scientific">Rhamnusium bicolor</name>
    <dbReference type="NCBI Taxonomy" id="1586634"/>
    <lineage>
        <taxon>Eukaryota</taxon>
        <taxon>Metazoa</taxon>
        <taxon>Ecdysozoa</taxon>
        <taxon>Arthropoda</taxon>
        <taxon>Hexapoda</taxon>
        <taxon>Insecta</taxon>
        <taxon>Pterygota</taxon>
        <taxon>Neoptera</taxon>
        <taxon>Endopterygota</taxon>
        <taxon>Coleoptera</taxon>
        <taxon>Polyphaga</taxon>
        <taxon>Cucujiformia</taxon>
        <taxon>Chrysomeloidea</taxon>
        <taxon>Cerambycidae</taxon>
        <taxon>Lepturinae</taxon>
        <taxon>Rhagiini</taxon>
        <taxon>Rhamnusium</taxon>
    </lineage>
</organism>
<dbReference type="Proteomes" id="UP001162156">
    <property type="component" value="Unassembled WGS sequence"/>
</dbReference>
<comment type="caution">
    <text evidence="1">The sequence shown here is derived from an EMBL/GenBank/DDBJ whole genome shotgun (WGS) entry which is preliminary data.</text>
</comment>
<gene>
    <name evidence="1" type="ORF">NQ314_000718</name>
</gene>
<evidence type="ECO:0000313" key="1">
    <source>
        <dbReference type="EMBL" id="KAJ8971461.1"/>
    </source>
</evidence>
<name>A0AAV8ZWK5_9CUCU</name>
<evidence type="ECO:0000313" key="2">
    <source>
        <dbReference type="Proteomes" id="UP001162156"/>
    </source>
</evidence>
<reference evidence="1" key="1">
    <citation type="journal article" date="2023" name="Insect Mol. Biol.">
        <title>Genome sequencing provides insights into the evolution of gene families encoding plant cell wall-degrading enzymes in longhorned beetles.</title>
        <authorList>
            <person name="Shin N.R."/>
            <person name="Okamura Y."/>
            <person name="Kirsch R."/>
            <person name="Pauchet Y."/>
        </authorList>
    </citation>
    <scope>NUCLEOTIDE SEQUENCE</scope>
    <source>
        <strain evidence="1">RBIC_L_NR</strain>
    </source>
</reference>
<dbReference type="EMBL" id="JANEYF010000210">
    <property type="protein sequence ID" value="KAJ8971461.1"/>
    <property type="molecule type" value="Genomic_DNA"/>
</dbReference>